<dbReference type="InterPro" id="IPR016496">
    <property type="entry name" value="GTPase_HflX"/>
</dbReference>
<dbReference type="Proteomes" id="UP001165422">
    <property type="component" value="Unassembled WGS sequence"/>
</dbReference>
<dbReference type="InterPro" id="IPR025121">
    <property type="entry name" value="GTPase_HflX_N"/>
</dbReference>
<dbReference type="HAMAP" id="MF_00900">
    <property type="entry name" value="GTPase_HflX"/>
    <property type="match status" value="1"/>
</dbReference>
<dbReference type="PIRSF" id="PIRSF006809">
    <property type="entry name" value="GTP-binding_hflX_prd"/>
    <property type="match status" value="1"/>
</dbReference>
<dbReference type="PROSITE" id="PS51705">
    <property type="entry name" value="G_HFLX"/>
    <property type="match status" value="1"/>
</dbReference>
<name>A0ABS8N0T4_9CLOT</name>
<comment type="caution">
    <text evidence="8">The sequence shown here is derived from an EMBL/GenBank/DDBJ whole genome shotgun (WGS) entry which is preliminary data.</text>
</comment>
<proteinExistence type="inferred from homology"/>
<dbReference type="InterPro" id="IPR027417">
    <property type="entry name" value="P-loop_NTPase"/>
</dbReference>
<reference evidence="8" key="1">
    <citation type="submission" date="2021-11" db="EMBL/GenBank/DDBJ databases">
        <authorList>
            <person name="Qingchun L."/>
            <person name="Dong Z."/>
            <person name="Zongwei Q."/>
            <person name="Jia Z."/>
            <person name="Duotao L."/>
        </authorList>
    </citation>
    <scope>NUCLEOTIDE SEQUENCE</scope>
    <source>
        <strain evidence="8">WLY-B-L2</strain>
    </source>
</reference>
<accession>A0ABS8N0T4</accession>
<evidence type="ECO:0000256" key="1">
    <source>
        <dbReference type="ARBA" id="ARBA00022723"/>
    </source>
</evidence>
<evidence type="ECO:0000313" key="9">
    <source>
        <dbReference type="Proteomes" id="UP001165422"/>
    </source>
</evidence>
<dbReference type="Gene3D" id="6.10.250.2860">
    <property type="match status" value="1"/>
</dbReference>
<gene>
    <name evidence="5 8" type="primary">hflX</name>
    <name evidence="8" type="ORF">LN736_00785</name>
</gene>
<comment type="similarity">
    <text evidence="5">Belongs to the TRAFAC class OBG-HflX-like GTPase superfamily. HflX GTPase family.</text>
</comment>
<dbReference type="Gene3D" id="3.40.50.11060">
    <property type="entry name" value="GTPase HflX, N-terminal domain"/>
    <property type="match status" value="1"/>
</dbReference>
<dbReference type="EMBL" id="JAJJPB010000001">
    <property type="protein sequence ID" value="MCC9293411.1"/>
    <property type="molecule type" value="Genomic_DNA"/>
</dbReference>
<keyword evidence="5" id="KW-0963">Cytoplasm</keyword>
<evidence type="ECO:0000313" key="8">
    <source>
        <dbReference type="EMBL" id="MCC9293411.1"/>
    </source>
</evidence>
<dbReference type="PRINTS" id="PR00326">
    <property type="entry name" value="GTP1OBG"/>
</dbReference>
<evidence type="ECO:0000256" key="6">
    <source>
        <dbReference type="SAM" id="Coils"/>
    </source>
</evidence>
<evidence type="ECO:0000256" key="4">
    <source>
        <dbReference type="ARBA" id="ARBA00023134"/>
    </source>
</evidence>
<comment type="subunit">
    <text evidence="5">Monomer. Associates with the 50S ribosomal subunit.</text>
</comment>
<comment type="subcellular location">
    <subcellularLocation>
        <location evidence="5">Cytoplasm</location>
    </subcellularLocation>
    <text evidence="5">May associate with membranes.</text>
</comment>
<keyword evidence="4 5" id="KW-0342">GTP-binding</keyword>
<dbReference type="RefSeq" id="WP_179977929.1">
    <property type="nucleotide sequence ID" value="NZ_JAJJPB010000001.1"/>
</dbReference>
<keyword evidence="1" id="KW-0479">Metal-binding</keyword>
<evidence type="ECO:0000256" key="3">
    <source>
        <dbReference type="ARBA" id="ARBA00022842"/>
    </source>
</evidence>
<comment type="function">
    <text evidence="5">GTPase that associates with the 50S ribosomal subunit and may have a role during protein synthesis or ribosome biogenesis.</text>
</comment>
<keyword evidence="2 5" id="KW-0547">Nucleotide-binding</keyword>
<dbReference type="Pfam" id="PF01926">
    <property type="entry name" value="MMR_HSR1"/>
    <property type="match status" value="1"/>
</dbReference>
<dbReference type="Pfam" id="PF13167">
    <property type="entry name" value="GTP-bdg_N"/>
    <property type="match status" value="1"/>
</dbReference>
<dbReference type="Gene3D" id="3.40.50.300">
    <property type="entry name" value="P-loop containing nucleotide triphosphate hydrolases"/>
    <property type="match status" value="1"/>
</dbReference>
<keyword evidence="6" id="KW-0175">Coiled coil</keyword>
<organism evidence="8 9">
    <name type="scientific">Clostridium aromativorans</name>
    <dbReference type="NCBI Taxonomy" id="2836848"/>
    <lineage>
        <taxon>Bacteria</taxon>
        <taxon>Bacillati</taxon>
        <taxon>Bacillota</taxon>
        <taxon>Clostridia</taxon>
        <taxon>Eubacteriales</taxon>
        <taxon>Clostridiaceae</taxon>
        <taxon>Clostridium</taxon>
    </lineage>
</organism>
<dbReference type="InterPro" id="IPR032305">
    <property type="entry name" value="GTP-bd_M"/>
</dbReference>
<evidence type="ECO:0000256" key="2">
    <source>
        <dbReference type="ARBA" id="ARBA00022741"/>
    </source>
</evidence>
<keyword evidence="3" id="KW-0460">Magnesium</keyword>
<dbReference type="CDD" id="cd01878">
    <property type="entry name" value="HflX"/>
    <property type="match status" value="1"/>
</dbReference>
<dbReference type="InterPro" id="IPR030394">
    <property type="entry name" value="G_HFLX_dom"/>
</dbReference>
<dbReference type="PANTHER" id="PTHR10229">
    <property type="entry name" value="GTP-BINDING PROTEIN HFLX"/>
    <property type="match status" value="1"/>
</dbReference>
<protein>
    <recommendedName>
        <fullName evidence="5">GTPase HflX</fullName>
    </recommendedName>
    <alternativeName>
        <fullName evidence="5">GTP-binding protein HflX</fullName>
    </alternativeName>
</protein>
<keyword evidence="9" id="KW-1185">Reference proteome</keyword>
<dbReference type="NCBIfam" id="TIGR03156">
    <property type="entry name" value="GTP_HflX"/>
    <property type="match status" value="1"/>
</dbReference>
<dbReference type="Pfam" id="PF16360">
    <property type="entry name" value="GTP-bdg_M"/>
    <property type="match status" value="1"/>
</dbReference>
<dbReference type="SUPFAM" id="SSF52540">
    <property type="entry name" value="P-loop containing nucleoside triphosphate hydrolases"/>
    <property type="match status" value="1"/>
</dbReference>
<dbReference type="PANTHER" id="PTHR10229:SF4">
    <property type="entry name" value="GTPASE HFLX"/>
    <property type="match status" value="1"/>
</dbReference>
<evidence type="ECO:0000256" key="5">
    <source>
        <dbReference type="HAMAP-Rule" id="MF_00900"/>
    </source>
</evidence>
<feature type="domain" description="Hflx-type G" evidence="7">
    <location>
        <begin position="197"/>
        <end position="365"/>
    </location>
</feature>
<dbReference type="InterPro" id="IPR042108">
    <property type="entry name" value="GTPase_HflX_N_sf"/>
</dbReference>
<feature type="coiled-coil region" evidence="6">
    <location>
        <begin position="156"/>
        <end position="190"/>
    </location>
</feature>
<sequence length="418" mass="47638">MEREKKAIIAGANLNNDKDFASLMQELFSLAEACDIEVVGEVTQKLNKVNSSHYLGSGKIKEVCELVDEKNADVVIFDDELSPSQIRNLEKSLNCGIIDRTSLILDIFAKRARTREAQLQVEIAKLQYMLPRLIGFGESMDRQGGGSSLKNRGSGETKLELDRRKIENRISGLNRELEVLVSQRQNQRKKRKRRDIPVIALVGYTNAGKSTVMNAMMDLFNPSDDKQVFEKDMLFATLQTSVRRIDLPDNKSFLLTDTVGFISKLPHYLIKAFRSTLEEVSEADMLIHVVDYSNANYEKQMYVTIDTLRELGVEDIPVIYCYNKIDLVEGKIPESKEDYVYISAKKKLGMDKLVGAIRRKIFESYICCKFLIPYDRGNIVAYFNDNAGIKSTSYENNGILLSVECKKSDYEKYKNYLI</sequence>
<dbReference type="InterPro" id="IPR006073">
    <property type="entry name" value="GTP-bd"/>
</dbReference>
<evidence type="ECO:0000259" key="7">
    <source>
        <dbReference type="PROSITE" id="PS51705"/>
    </source>
</evidence>